<reference evidence="1 2" key="1">
    <citation type="submission" date="2020-02" db="EMBL/GenBank/DDBJ databases">
        <authorList>
            <person name="Ma Q."/>
            <person name="Huang Y."/>
            <person name="Song X."/>
            <person name="Pei D."/>
        </authorList>
    </citation>
    <scope>NUCLEOTIDE SEQUENCE [LARGE SCALE GENOMIC DNA]</scope>
    <source>
        <strain evidence="1">Sxm20200214</strain>
        <tissue evidence="1">Leaf</tissue>
    </source>
</reference>
<proteinExistence type="predicted"/>
<gene>
    <name evidence="1" type="ORF">Bca52824_073777</name>
</gene>
<accession>A0A8X7QBP2</accession>
<dbReference type="OrthoDB" id="1110819at2759"/>
<evidence type="ECO:0000313" key="1">
    <source>
        <dbReference type="EMBL" id="KAG2266698.1"/>
    </source>
</evidence>
<dbReference type="EMBL" id="JAAMPC010000014">
    <property type="protein sequence ID" value="KAG2266698.1"/>
    <property type="molecule type" value="Genomic_DNA"/>
</dbReference>
<protein>
    <submittedName>
        <fullName evidence="1">Uncharacterized protein</fullName>
    </submittedName>
</protein>
<name>A0A8X7QBP2_BRACI</name>
<organism evidence="1 2">
    <name type="scientific">Brassica carinata</name>
    <name type="common">Ethiopian mustard</name>
    <name type="synonym">Abyssinian cabbage</name>
    <dbReference type="NCBI Taxonomy" id="52824"/>
    <lineage>
        <taxon>Eukaryota</taxon>
        <taxon>Viridiplantae</taxon>
        <taxon>Streptophyta</taxon>
        <taxon>Embryophyta</taxon>
        <taxon>Tracheophyta</taxon>
        <taxon>Spermatophyta</taxon>
        <taxon>Magnoliopsida</taxon>
        <taxon>eudicotyledons</taxon>
        <taxon>Gunneridae</taxon>
        <taxon>Pentapetalae</taxon>
        <taxon>rosids</taxon>
        <taxon>malvids</taxon>
        <taxon>Brassicales</taxon>
        <taxon>Brassicaceae</taxon>
        <taxon>Brassiceae</taxon>
        <taxon>Brassica</taxon>
    </lineage>
</organism>
<evidence type="ECO:0000313" key="2">
    <source>
        <dbReference type="Proteomes" id="UP000886595"/>
    </source>
</evidence>
<keyword evidence="2" id="KW-1185">Reference proteome</keyword>
<dbReference type="Proteomes" id="UP000886595">
    <property type="component" value="Unassembled WGS sequence"/>
</dbReference>
<comment type="caution">
    <text evidence="1">The sequence shown here is derived from an EMBL/GenBank/DDBJ whole genome shotgun (WGS) entry which is preliminary data.</text>
</comment>
<sequence length="162" mass="18322">MAAQPLLKAGLRKSIGNGQNTLVWSDPWVPMMPARPAIPCGPSFNPSLRVSDFIDPNTKEWKRDLLEELVAQTDISYILSLRPMRSPGTINYCWDLTKSGIYTVKSGYALAMELMEASETGHVLEPSIATLQAKTVFPRIRICITRSFFYLNFCFFLQQPKF</sequence>
<dbReference type="AlphaFoldDB" id="A0A8X7QBP2"/>